<dbReference type="AlphaFoldDB" id="A0AAD3S7I4"/>
<dbReference type="PANTHER" id="PTHR31071:SF2">
    <property type="entry name" value="ACTIN CYTOSKELETON-REGULATORY COMPLEX PAN-LIKE PROTEIN"/>
    <property type="match status" value="1"/>
</dbReference>
<evidence type="ECO:0000313" key="4">
    <source>
        <dbReference type="Proteomes" id="UP001279734"/>
    </source>
</evidence>
<feature type="compositionally biased region" description="Polar residues" evidence="2">
    <location>
        <begin position="530"/>
        <end position="546"/>
    </location>
</feature>
<feature type="coiled-coil region" evidence="1">
    <location>
        <begin position="235"/>
        <end position="269"/>
    </location>
</feature>
<feature type="region of interest" description="Disordered" evidence="2">
    <location>
        <begin position="123"/>
        <end position="165"/>
    </location>
</feature>
<gene>
    <name evidence="3" type="ORF">Nepgr_007579</name>
</gene>
<feature type="compositionally biased region" description="Basic and acidic residues" evidence="2">
    <location>
        <begin position="40"/>
        <end position="55"/>
    </location>
</feature>
<feature type="region of interest" description="Disordered" evidence="2">
    <location>
        <begin position="524"/>
        <end position="555"/>
    </location>
</feature>
<dbReference type="EMBL" id="BSYO01000006">
    <property type="protein sequence ID" value="GMH05739.1"/>
    <property type="molecule type" value="Genomic_DNA"/>
</dbReference>
<evidence type="ECO:0000256" key="2">
    <source>
        <dbReference type="SAM" id="MobiDB-lite"/>
    </source>
</evidence>
<accession>A0AAD3S7I4</accession>
<dbReference type="InterPro" id="IPR043424">
    <property type="entry name" value="BLT-like"/>
</dbReference>
<sequence>MKITPNTDLSVLLSSSKPRNPPPQNHTFLSRNLAPRKPPRRETARTPRVSAKKEGTSAVRRPGPPTPLLRWKYDDERERDDVSNATCKKSSEGSRRSRRGKRVSFSSRKLGAALWRLQSPVVGTAVGSGGSERRSVRKGEDRQGSKPKFGHGGDQLSSHHGSRGCCSGANDQLRSPCSINGTMNGYFCELQPSFHFSNYAMEGATKWDPVCAEAPNENPRYLQLHDSKLDVASMAFALQAELQQARTRIEELKTERKSSKKKLEHFLKKLSEERAAWRSREHEKIRAFICDIKADLNRERKKCRRLEIINSKLVNELAEAKLSAKRYMQDYEKERKARELIEEVCDELVKEIQEDKAEVQALKNECLKVREEVEDERKMLQMAEVWREERVQMKLVDAKVTLEDKYSQMNMLMMELENFMRSRTVSSDLKEMREAAIIHHAATSIKVQDIKEFTYEPPNPGDIFSAFEEIAIGESNERDIEPSPSYSPPSRASKMHTVSPEVNNLSRDNIHRLSNVYANQNSDIEDDSSGWETVSQIDDRGSSYSPDGSVPSLSRMRQDSNISWSCCTDWEENAGDETRVNKIAEVSSVQAKQFKKVSSISRLWRSCPNNGGNCKIISVEGNNGRISNEDIVSPDGGSGKGGLSLLDMVGQWSSPDSANPHVGRGMKGCIEWPRGMQKNGLKAKHLEGKIQLRQVLKQKI</sequence>
<feature type="compositionally biased region" description="Polar residues" evidence="2">
    <location>
        <begin position="1"/>
        <end position="18"/>
    </location>
</feature>
<feature type="compositionally biased region" description="Basic and acidic residues" evidence="2">
    <location>
        <begin position="131"/>
        <end position="144"/>
    </location>
</feature>
<feature type="compositionally biased region" description="Basic and acidic residues" evidence="2">
    <location>
        <begin position="71"/>
        <end position="82"/>
    </location>
</feature>
<feature type="coiled-coil region" evidence="1">
    <location>
        <begin position="296"/>
        <end position="379"/>
    </location>
</feature>
<organism evidence="3 4">
    <name type="scientific">Nepenthes gracilis</name>
    <name type="common">Slender pitcher plant</name>
    <dbReference type="NCBI Taxonomy" id="150966"/>
    <lineage>
        <taxon>Eukaryota</taxon>
        <taxon>Viridiplantae</taxon>
        <taxon>Streptophyta</taxon>
        <taxon>Embryophyta</taxon>
        <taxon>Tracheophyta</taxon>
        <taxon>Spermatophyta</taxon>
        <taxon>Magnoliopsida</taxon>
        <taxon>eudicotyledons</taxon>
        <taxon>Gunneridae</taxon>
        <taxon>Pentapetalae</taxon>
        <taxon>Caryophyllales</taxon>
        <taxon>Nepenthaceae</taxon>
        <taxon>Nepenthes</taxon>
    </lineage>
</organism>
<keyword evidence="1" id="KW-0175">Coiled coil</keyword>
<name>A0AAD3S7I4_NEPGR</name>
<comment type="caution">
    <text evidence="3">The sequence shown here is derived from an EMBL/GenBank/DDBJ whole genome shotgun (WGS) entry which is preliminary data.</text>
</comment>
<dbReference type="Proteomes" id="UP001279734">
    <property type="component" value="Unassembled WGS sequence"/>
</dbReference>
<proteinExistence type="predicted"/>
<feature type="region of interest" description="Disordered" evidence="2">
    <location>
        <begin position="1"/>
        <end position="104"/>
    </location>
</feature>
<evidence type="ECO:0000256" key="1">
    <source>
        <dbReference type="SAM" id="Coils"/>
    </source>
</evidence>
<protein>
    <submittedName>
        <fullName evidence="3">Uncharacterized protein</fullName>
    </submittedName>
</protein>
<keyword evidence="4" id="KW-1185">Reference proteome</keyword>
<dbReference type="PANTHER" id="PTHR31071">
    <property type="entry name" value="GB|AAF24581.1"/>
    <property type="match status" value="1"/>
</dbReference>
<evidence type="ECO:0000313" key="3">
    <source>
        <dbReference type="EMBL" id="GMH05739.1"/>
    </source>
</evidence>
<reference evidence="3" key="1">
    <citation type="submission" date="2023-05" db="EMBL/GenBank/DDBJ databases">
        <title>Nepenthes gracilis genome sequencing.</title>
        <authorList>
            <person name="Fukushima K."/>
        </authorList>
    </citation>
    <scope>NUCLEOTIDE SEQUENCE</scope>
    <source>
        <strain evidence="3">SING2019-196</strain>
    </source>
</reference>
<feature type="region of interest" description="Disordered" evidence="2">
    <location>
        <begin position="476"/>
        <end position="496"/>
    </location>
</feature>